<organism evidence="14 15">
    <name type="scientific">Hibiscus trionum</name>
    <name type="common">Flower of an hour</name>
    <dbReference type="NCBI Taxonomy" id="183268"/>
    <lineage>
        <taxon>Eukaryota</taxon>
        <taxon>Viridiplantae</taxon>
        <taxon>Streptophyta</taxon>
        <taxon>Embryophyta</taxon>
        <taxon>Tracheophyta</taxon>
        <taxon>Spermatophyta</taxon>
        <taxon>Magnoliopsida</taxon>
        <taxon>eudicotyledons</taxon>
        <taxon>Gunneridae</taxon>
        <taxon>Pentapetalae</taxon>
        <taxon>rosids</taxon>
        <taxon>malvids</taxon>
        <taxon>Malvales</taxon>
        <taxon>Malvaceae</taxon>
        <taxon>Malvoideae</taxon>
        <taxon>Hibiscus</taxon>
    </lineage>
</organism>
<dbReference type="GO" id="GO:0030198">
    <property type="term" value="P:extracellular matrix organization"/>
    <property type="evidence" value="ECO:0007669"/>
    <property type="project" value="TreeGrafter"/>
</dbReference>
<dbReference type="GO" id="GO:0098552">
    <property type="term" value="C:side of membrane"/>
    <property type="evidence" value="ECO:0007669"/>
    <property type="project" value="UniProtKB-KW"/>
</dbReference>
<feature type="binding site" evidence="10">
    <location>
        <position position="238"/>
    </location>
    <ligand>
        <name>Zn(2+)</name>
        <dbReference type="ChEBI" id="CHEBI:29105"/>
        <label>2</label>
        <note>catalytic</note>
    </ligand>
</feature>
<comment type="cofactor">
    <cofactor evidence="10">
        <name>Ca(2+)</name>
        <dbReference type="ChEBI" id="CHEBI:29108"/>
    </cofactor>
    <text evidence="10">Can bind about 5 Ca(2+) ions per subunit.</text>
</comment>
<keyword evidence="15" id="KW-1185">Reference proteome</keyword>
<evidence type="ECO:0000256" key="7">
    <source>
        <dbReference type="ARBA" id="ARBA00022833"/>
    </source>
</evidence>
<feature type="binding site" evidence="10">
    <location>
        <position position="189"/>
    </location>
    <ligand>
        <name>Zn(2+)</name>
        <dbReference type="ChEBI" id="CHEBI:29105"/>
        <label>1</label>
    </ligand>
</feature>
<keyword evidence="3" id="KW-0472">Membrane</keyword>
<evidence type="ECO:0000256" key="6">
    <source>
        <dbReference type="ARBA" id="ARBA00022801"/>
    </source>
</evidence>
<protein>
    <recommendedName>
        <fullName evidence="13">Peptidase metallopeptidase domain-containing protein</fullName>
    </recommendedName>
</protein>
<evidence type="ECO:0000259" key="13">
    <source>
        <dbReference type="SMART" id="SM00235"/>
    </source>
</evidence>
<evidence type="ECO:0000256" key="9">
    <source>
        <dbReference type="PIRSR" id="PIRSR621190-1"/>
    </source>
</evidence>
<feature type="binding site" evidence="10">
    <location>
        <position position="177"/>
    </location>
    <ligand>
        <name>Ca(2+)</name>
        <dbReference type="ChEBI" id="CHEBI:29108"/>
        <label>2</label>
    </ligand>
</feature>
<keyword evidence="3" id="KW-0325">Glycoprotein</keyword>
<dbReference type="GO" id="GO:0005886">
    <property type="term" value="C:plasma membrane"/>
    <property type="evidence" value="ECO:0007669"/>
    <property type="project" value="UniProtKB-SubCell"/>
</dbReference>
<feature type="binding site" evidence="10">
    <location>
        <position position="242"/>
    </location>
    <ligand>
        <name>Zn(2+)</name>
        <dbReference type="ChEBI" id="CHEBI:29105"/>
        <label>2</label>
        <note>catalytic</note>
    </ligand>
</feature>
<dbReference type="AlphaFoldDB" id="A0A9W7IND0"/>
<comment type="cofactor">
    <cofactor evidence="10">
        <name>Zn(2+)</name>
        <dbReference type="ChEBI" id="CHEBI:29105"/>
    </cofactor>
    <text evidence="10">Binds 2 Zn(2+) ions per subunit.</text>
</comment>
<evidence type="ECO:0000256" key="8">
    <source>
        <dbReference type="ARBA" id="ARBA00023049"/>
    </source>
</evidence>
<gene>
    <name evidence="14" type="ORF">HRI_003487500</name>
</gene>
<dbReference type="Proteomes" id="UP001165190">
    <property type="component" value="Unassembled WGS sequence"/>
</dbReference>
<keyword evidence="10" id="KW-0106">Calcium</keyword>
<evidence type="ECO:0000256" key="3">
    <source>
        <dbReference type="ARBA" id="ARBA00022622"/>
    </source>
</evidence>
<dbReference type="GO" id="GO:0031012">
    <property type="term" value="C:extracellular matrix"/>
    <property type="evidence" value="ECO:0007669"/>
    <property type="project" value="InterPro"/>
</dbReference>
<keyword evidence="5 10" id="KW-0479">Metal-binding</keyword>
<keyword evidence="7 10" id="KW-0862">Zinc</keyword>
<evidence type="ECO:0000313" key="14">
    <source>
        <dbReference type="EMBL" id="GMI98182.1"/>
    </source>
</evidence>
<keyword evidence="6" id="KW-0378">Hydrolase</keyword>
<dbReference type="PANTHER" id="PTHR10201">
    <property type="entry name" value="MATRIX METALLOPROTEINASE"/>
    <property type="match status" value="1"/>
</dbReference>
<keyword evidence="8" id="KW-0482">Metalloprotease</keyword>
<accession>A0A9W7IND0</accession>
<dbReference type="GO" id="GO:0006508">
    <property type="term" value="P:proteolysis"/>
    <property type="evidence" value="ECO:0007669"/>
    <property type="project" value="UniProtKB-KW"/>
</dbReference>
<dbReference type="InterPro" id="IPR033739">
    <property type="entry name" value="M10A_MMP"/>
</dbReference>
<feature type="binding site" evidence="10">
    <location>
        <position position="256"/>
    </location>
    <ligand>
        <name>Zn(2+)</name>
        <dbReference type="ChEBI" id="CHEBI:29105"/>
        <label>2</label>
        <note>catalytic</note>
    </ligand>
</feature>
<feature type="short sequence motif" description="Cysteine switch" evidence="11">
    <location>
        <begin position="106"/>
        <end position="115"/>
    </location>
</feature>
<keyword evidence="4" id="KW-0645">Protease</keyword>
<dbReference type="EMBL" id="BSYR01000031">
    <property type="protein sequence ID" value="GMI98182.1"/>
    <property type="molecule type" value="Genomic_DNA"/>
</dbReference>
<name>A0A9W7IND0_HIBTR</name>
<evidence type="ECO:0000256" key="4">
    <source>
        <dbReference type="ARBA" id="ARBA00022670"/>
    </source>
</evidence>
<dbReference type="InterPro" id="IPR024079">
    <property type="entry name" value="MetalloPept_cat_dom_sf"/>
</dbReference>
<feature type="domain" description="Peptidase metallopeptidase" evidence="13">
    <location>
        <begin position="123"/>
        <end position="283"/>
    </location>
</feature>
<dbReference type="InterPro" id="IPR006026">
    <property type="entry name" value="Peptidase_Metallo"/>
</dbReference>
<evidence type="ECO:0000256" key="5">
    <source>
        <dbReference type="ARBA" id="ARBA00022723"/>
    </source>
</evidence>
<evidence type="ECO:0000256" key="1">
    <source>
        <dbReference type="ARBA" id="ARBA00004471"/>
    </source>
</evidence>
<keyword evidence="3" id="KW-0449">Lipoprotein</keyword>
<feature type="binding site" evidence="10">
    <location>
        <position position="187"/>
    </location>
    <ligand>
        <name>Zn(2+)</name>
        <dbReference type="ChEBI" id="CHEBI:29105"/>
        <label>1</label>
    </ligand>
</feature>
<dbReference type="GO" id="GO:0004222">
    <property type="term" value="F:metalloendopeptidase activity"/>
    <property type="evidence" value="ECO:0007669"/>
    <property type="project" value="InterPro"/>
</dbReference>
<evidence type="ECO:0000256" key="2">
    <source>
        <dbReference type="ARBA" id="ARBA00009614"/>
    </source>
</evidence>
<comment type="subcellular location">
    <subcellularLocation>
        <location evidence="1">Cell membrane</location>
        <topology evidence="1">Lipid-anchor</topology>
        <topology evidence="1">GPI-anchor</topology>
        <orientation evidence="1">Extracellular side</orientation>
    </subcellularLocation>
</comment>
<dbReference type="PRINTS" id="PR00138">
    <property type="entry name" value="MATRIXIN"/>
</dbReference>
<dbReference type="InterPro" id="IPR001818">
    <property type="entry name" value="Pept_M10_metallopeptidase"/>
</dbReference>
<evidence type="ECO:0000256" key="10">
    <source>
        <dbReference type="PIRSR" id="PIRSR621190-2"/>
    </source>
</evidence>
<proteinExistence type="inferred from homology"/>
<dbReference type="SUPFAM" id="SSF47090">
    <property type="entry name" value="PGBD-like"/>
    <property type="match status" value="1"/>
</dbReference>
<dbReference type="Pfam" id="PF00413">
    <property type="entry name" value="Peptidase_M10"/>
    <property type="match status" value="1"/>
</dbReference>
<dbReference type="InterPro" id="IPR002477">
    <property type="entry name" value="Peptidoglycan-bd-like"/>
</dbReference>
<evidence type="ECO:0000256" key="12">
    <source>
        <dbReference type="SAM" id="SignalP"/>
    </source>
</evidence>
<feature type="binding site" evidence="10">
    <location>
        <position position="210"/>
    </location>
    <ligand>
        <name>Zn(2+)</name>
        <dbReference type="ChEBI" id="CHEBI:29105"/>
        <label>1</label>
    </ligand>
</feature>
<reference evidence="14" key="1">
    <citation type="submission" date="2023-05" db="EMBL/GenBank/DDBJ databases">
        <title>Genome and transcriptome analyses reveal genes involved in the formation of fine ridges on petal epidermal cells in Hibiscus trionum.</title>
        <authorList>
            <person name="Koshimizu S."/>
            <person name="Masuda S."/>
            <person name="Ishii T."/>
            <person name="Shirasu K."/>
            <person name="Hoshino A."/>
            <person name="Arita M."/>
        </authorList>
    </citation>
    <scope>NUCLEOTIDE SEQUENCE</scope>
    <source>
        <strain evidence="14">Hamamatsu line</strain>
    </source>
</reference>
<dbReference type="GO" id="GO:0008270">
    <property type="term" value="F:zinc ion binding"/>
    <property type="evidence" value="ECO:0007669"/>
    <property type="project" value="InterPro"/>
</dbReference>
<dbReference type="SUPFAM" id="SSF55486">
    <property type="entry name" value="Metalloproteases ('zincins'), catalytic domain"/>
    <property type="match status" value="1"/>
</dbReference>
<comment type="similarity">
    <text evidence="2">Belongs to the peptidase M10A family. Matrix metalloproteinases (MMPs) subfamily.</text>
</comment>
<dbReference type="GO" id="GO:0030574">
    <property type="term" value="P:collagen catabolic process"/>
    <property type="evidence" value="ECO:0007669"/>
    <property type="project" value="TreeGrafter"/>
</dbReference>
<dbReference type="InterPro" id="IPR036365">
    <property type="entry name" value="PGBD-like_sf"/>
</dbReference>
<feature type="chain" id="PRO_5040881506" description="Peptidase metallopeptidase domain-containing protein" evidence="12">
    <location>
        <begin position="27"/>
        <end position="283"/>
    </location>
</feature>
<evidence type="ECO:0000313" key="15">
    <source>
        <dbReference type="Proteomes" id="UP001165190"/>
    </source>
</evidence>
<keyword evidence="12" id="KW-0732">Signal</keyword>
<sequence length="283" mass="31535">MADKFPTQLFGAFLMFFVLQPFVIKSLEFESVQNLEGAQKGDVVNGLNQIKKYLHSYGYYHHDTEDTFDDRFDDSLESALKAYQDYLGIDVTGKIDSDTIKGVLTPRCGVPDHLVSNYSFPGGKYKWTKSSLSWSVQNSVNVFTPDEITPALTAAFKSWADVSPLKFAKAGKGTKGDITIGFFPRDHGDGNPFKAGEFAHAYLPEDGRLHYNANWGWTFDPTAKGEKRKVDVQSIGVHEIGHTLGLGHSDDKSAVMYPYFAPGIKKRDLTDDDKKGIKALYPK</sequence>
<comment type="caution">
    <text evidence="14">The sequence shown here is derived from an EMBL/GenBank/DDBJ whole genome shotgun (WGS) entry which is preliminary data.</text>
</comment>
<evidence type="ECO:0000256" key="11">
    <source>
        <dbReference type="PIRSR" id="PIRSR621190-5"/>
    </source>
</evidence>
<dbReference type="Pfam" id="PF01471">
    <property type="entry name" value="PG_binding_1"/>
    <property type="match status" value="1"/>
</dbReference>
<dbReference type="CDD" id="cd04278">
    <property type="entry name" value="ZnMc_MMP"/>
    <property type="match status" value="1"/>
</dbReference>
<feature type="active site" evidence="9">
    <location>
        <position position="239"/>
    </location>
</feature>
<dbReference type="Gene3D" id="3.40.390.10">
    <property type="entry name" value="Collagenase (Catalytic Domain)"/>
    <property type="match status" value="1"/>
</dbReference>
<feature type="binding site" evidence="10">
    <location>
        <position position="248"/>
    </location>
    <ligand>
        <name>Zn(2+)</name>
        <dbReference type="ChEBI" id="CHEBI:29105"/>
        <label>2</label>
        <note>catalytic</note>
    </ligand>
</feature>
<dbReference type="InterPro" id="IPR021190">
    <property type="entry name" value="Pept_M10A"/>
</dbReference>
<dbReference type="SMART" id="SM00235">
    <property type="entry name" value="ZnMc"/>
    <property type="match status" value="1"/>
</dbReference>
<keyword evidence="3" id="KW-0336">GPI-anchor</keyword>
<feature type="binding site" description="in inhibited form" evidence="10">
    <location>
        <position position="108"/>
    </location>
    <ligand>
        <name>Zn(2+)</name>
        <dbReference type="ChEBI" id="CHEBI:29105"/>
        <label>2</label>
        <note>catalytic</note>
    </ligand>
</feature>
<dbReference type="OrthoDB" id="406838at2759"/>
<dbReference type="PANTHER" id="PTHR10201:SF268">
    <property type="entry name" value="PEPTIDASE METALLOPEPTIDASE DOMAIN-CONTAINING PROTEIN"/>
    <property type="match status" value="1"/>
</dbReference>
<feature type="binding site" evidence="10">
    <location>
        <position position="200"/>
    </location>
    <ligand>
        <name>Zn(2+)</name>
        <dbReference type="ChEBI" id="CHEBI:29105"/>
        <label>1</label>
    </ligand>
</feature>
<feature type="signal peptide" evidence="12">
    <location>
        <begin position="1"/>
        <end position="26"/>
    </location>
</feature>